<comment type="caution">
    <text evidence="1">The sequence shown here is derived from an EMBL/GenBank/DDBJ whole genome shotgun (WGS) entry which is preliminary data.</text>
</comment>
<dbReference type="SUPFAM" id="SSF47077">
    <property type="entry name" value="T4 endonuclease V"/>
    <property type="match status" value="1"/>
</dbReference>
<dbReference type="InterPro" id="IPR004260">
    <property type="entry name" value="Pyr-dimer_DNA_glycosylase"/>
</dbReference>
<name>A0A1Q6DSM5_METT1</name>
<protein>
    <submittedName>
        <fullName evidence="1">Pyrimidine dimer DNA glycosylase T4 endoV family</fullName>
    </submittedName>
</protein>
<proteinExistence type="predicted"/>
<dbReference type="AlphaFoldDB" id="A0A1Q6DSM5"/>
<dbReference type="InParanoid" id="A0A1Q6DSM5"/>
<evidence type="ECO:0000313" key="1">
    <source>
        <dbReference type="EMBL" id="OKY77375.1"/>
    </source>
</evidence>
<keyword evidence="2" id="KW-1185">Reference proteome</keyword>
<evidence type="ECO:0000313" key="2">
    <source>
        <dbReference type="Proteomes" id="UP000185744"/>
    </source>
</evidence>
<organism evidence="1 2">
    <name type="scientific">Methanohalarchaeum thermophilum</name>
    <dbReference type="NCBI Taxonomy" id="1903181"/>
    <lineage>
        <taxon>Archaea</taxon>
        <taxon>Methanobacteriati</taxon>
        <taxon>Methanobacteriota</taxon>
        <taxon>Methanonatronarchaeia</taxon>
        <taxon>Methanonatronarchaeales</taxon>
        <taxon>Methanonatronarchaeaceae</taxon>
        <taxon>Candidatus Methanohalarchaeum</taxon>
    </lineage>
</organism>
<accession>A0A1Q6DSM5</accession>
<dbReference type="InterPro" id="IPR024796">
    <property type="entry name" value="T4_endonuc_V"/>
</dbReference>
<dbReference type="Pfam" id="PF03013">
    <property type="entry name" value="Pyr_excise"/>
    <property type="match status" value="1"/>
</dbReference>
<gene>
    <name evidence="1" type="ORF">BTN85_2025</name>
</gene>
<sequence length="127" mass="14882">MRMWMIDPELMCMQHVVGEHRELHALKGSLERTKPKYDNHEKHRKNLTTLAKSGIIELKSLKERHEELVEYMDNHKSPIGETPTLEHLPEEVRNAEVDKEKAIKDLINRPEACNPKGICRKNLKNQI</sequence>
<dbReference type="Proteomes" id="UP000185744">
    <property type="component" value="Unassembled WGS sequence"/>
</dbReference>
<dbReference type="Gene3D" id="1.10.440.10">
    <property type="entry name" value="T4 endonuclease V"/>
    <property type="match status" value="1"/>
</dbReference>
<dbReference type="EMBL" id="MSDW01000002">
    <property type="protein sequence ID" value="OKY77375.1"/>
    <property type="molecule type" value="Genomic_DNA"/>
</dbReference>
<reference evidence="1" key="1">
    <citation type="submission" date="2016-12" db="EMBL/GenBank/DDBJ databases">
        <title>Discovery of methanogenic haloarchaea.</title>
        <authorList>
            <person name="Sorokin D.Y."/>
            <person name="Makarova K.S."/>
            <person name="Abbas B."/>
            <person name="Ferrer M."/>
            <person name="Golyshin P.N."/>
        </authorList>
    </citation>
    <scope>NUCLEOTIDE SEQUENCE [LARGE SCALE GENOMIC DNA]</scope>
    <source>
        <strain evidence="1">HMET1</strain>
    </source>
</reference>